<protein>
    <submittedName>
        <fullName evidence="1">Uncharacterized protein</fullName>
    </submittedName>
</protein>
<dbReference type="EMBL" id="JAIXMP010000001">
    <property type="protein sequence ID" value="KAI9278553.1"/>
    <property type="molecule type" value="Genomic_DNA"/>
</dbReference>
<name>A0AAD5KCB8_9FUNG</name>
<comment type="caution">
    <text evidence="1">The sequence shown here is derived from an EMBL/GenBank/DDBJ whole genome shotgun (WGS) entry which is preliminary data.</text>
</comment>
<accession>A0AAD5KCB8</accession>
<dbReference type="Proteomes" id="UP001209540">
    <property type="component" value="Unassembled WGS sequence"/>
</dbReference>
<reference evidence="1" key="1">
    <citation type="journal article" date="2022" name="IScience">
        <title>Evolution of zygomycete secretomes and the origins of terrestrial fungal ecologies.</title>
        <authorList>
            <person name="Chang Y."/>
            <person name="Wang Y."/>
            <person name="Mondo S."/>
            <person name="Ahrendt S."/>
            <person name="Andreopoulos W."/>
            <person name="Barry K."/>
            <person name="Beard J."/>
            <person name="Benny G.L."/>
            <person name="Blankenship S."/>
            <person name="Bonito G."/>
            <person name="Cuomo C."/>
            <person name="Desiro A."/>
            <person name="Gervers K.A."/>
            <person name="Hundley H."/>
            <person name="Kuo A."/>
            <person name="LaButti K."/>
            <person name="Lang B.F."/>
            <person name="Lipzen A."/>
            <person name="O'Donnell K."/>
            <person name="Pangilinan J."/>
            <person name="Reynolds N."/>
            <person name="Sandor L."/>
            <person name="Smith M.E."/>
            <person name="Tsang A."/>
            <person name="Grigoriev I.V."/>
            <person name="Stajich J.E."/>
            <person name="Spatafora J.W."/>
        </authorList>
    </citation>
    <scope>NUCLEOTIDE SEQUENCE</scope>
    <source>
        <strain evidence="1">RSA 2281</strain>
    </source>
</reference>
<dbReference type="AlphaFoldDB" id="A0AAD5KCB8"/>
<gene>
    <name evidence="1" type="ORF">BDA99DRAFT_429586</name>
</gene>
<feature type="non-terminal residue" evidence="1">
    <location>
        <position position="1"/>
    </location>
</feature>
<keyword evidence="2" id="KW-1185">Reference proteome</keyword>
<organism evidence="1 2">
    <name type="scientific">Phascolomyces articulosus</name>
    <dbReference type="NCBI Taxonomy" id="60185"/>
    <lineage>
        <taxon>Eukaryota</taxon>
        <taxon>Fungi</taxon>
        <taxon>Fungi incertae sedis</taxon>
        <taxon>Mucoromycota</taxon>
        <taxon>Mucoromycotina</taxon>
        <taxon>Mucoromycetes</taxon>
        <taxon>Mucorales</taxon>
        <taxon>Lichtheimiaceae</taxon>
        <taxon>Phascolomyces</taxon>
    </lineage>
</organism>
<sequence length="55" mass="6158">LLEGLQTSLASYGQALDIGFFQELSRNLIMGTGYAVIDCHSEDETIFRELEHIIV</sequence>
<reference evidence="1" key="2">
    <citation type="submission" date="2023-02" db="EMBL/GenBank/DDBJ databases">
        <authorList>
            <consortium name="DOE Joint Genome Institute"/>
            <person name="Mondo S.J."/>
            <person name="Chang Y."/>
            <person name="Wang Y."/>
            <person name="Ahrendt S."/>
            <person name="Andreopoulos W."/>
            <person name="Barry K."/>
            <person name="Beard J."/>
            <person name="Benny G.L."/>
            <person name="Blankenship S."/>
            <person name="Bonito G."/>
            <person name="Cuomo C."/>
            <person name="Desiro A."/>
            <person name="Gervers K.A."/>
            <person name="Hundley H."/>
            <person name="Kuo A."/>
            <person name="LaButti K."/>
            <person name="Lang B.F."/>
            <person name="Lipzen A."/>
            <person name="O'Donnell K."/>
            <person name="Pangilinan J."/>
            <person name="Reynolds N."/>
            <person name="Sandor L."/>
            <person name="Smith M.W."/>
            <person name="Tsang A."/>
            <person name="Grigoriev I.V."/>
            <person name="Stajich J.E."/>
            <person name="Spatafora J.W."/>
        </authorList>
    </citation>
    <scope>NUCLEOTIDE SEQUENCE</scope>
    <source>
        <strain evidence="1">RSA 2281</strain>
    </source>
</reference>
<evidence type="ECO:0000313" key="2">
    <source>
        <dbReference type="Proteomes" id="UP001209540"/>
    </source>
</evidence>
<proteinExistence type="predicted"/>
<evidence type="ECO:0000313" key="1">
    <source>
        <dbReference type="EMBL" id="KAI9278553.1"/>
    </source>
</evidence>